<dbReference type="CTD" id="20212635"/>
<evidence type="ECO:0000256" key="1">
    <source>
        <dbReference type="ARBA" id="ARBA00004496"/>
    </source>
</evidence>
<evidence type="ECO:0000256" key="5">
    <source>
        <dbReference type="ARBA" id="ARBA00023242"/>
    </source>
</evidence>
<gene>
    <name evidence="11" type="primary">20212635</name>
    <name evidence="10" type="ORF">HELRODRAFT_193411</name>
</gene>
<keyword evidence="3" id="KW-0677">Repeat</keyword>
<dbReference type="HOGENOM" id="CLU_019916_0_0_1"/>
<evidence type="ECO:0000313" key="12">
    <source>
        <dbReference type="Proteomes" id="UP000015101"/>
    </source>
</evidence>
<comment type="subcellular location">
    <subcellularLocation>
        <location evidence="1">Cytoplasm</location>
    </subcellularLocation>
</comment>
<dbReference type="InterPro" id="IPR001623">
    <property type="entry name" value="DnaJ_domain"/>
</dbReference>
<proteinExistence type="predicted"/>
<reference evidence="11" key="3">
    <citation type="submission" date="2015-06" db="UniProtKB">
        <authorList>
            <consortium name="EnsemblMetazoa"/>
        </authorList>
    </citation>
    <scope>IDENTIFICATION</scope>
</reference>
<dbReference type="Gene3D" id="1.10.287.110">
    <property type="entry name" value="DnaJ domain"/>
    <property type="match status" value="1"/>
</dbReference>
<dbReference type="SMART" id="SM00717">
    <property type="entry name" value="SANT"/>
    <property type="match status" value="2"/>
</dbReference>
<dbReference type="Pfam" id="PF23082">
    <property type="entry name" value="Myb_DNA-binding_2"/>
    <property type="match status" value="1"/>
</dbReference>
<keyword evidence="5" id="KW-0539">Nucleus</keyword>
<dbReference type="Pfam" id="PF00249">
    <property type="entry name" value="Myb_DNA-binding"/>
    <property type="match status" value="1"/>
</dbReference>
<keyword evidence="6" id="KW-0175">Coiled coil</keyword>
<dbReference type="InterPro" id="IPR001005">
    <property type="entry name" value="SANT/Myb"/>
</dbReference>
<feature type="domain" description="Myb-like" evidence="9">
    <location>
        <begin position="554"/>
        <end position="608"/>
    </location>
</feature>
<dbReference type="GO" id="GO:0006450">
    <property type="term" value="P:regulation of translational fidelity"/>
    <property type="evidence" value="ECO:0007669"/>
    <property type="project" value="InterPro"/>
</dbReference>
<feature type="compositionally biased region" description="Acidic residues" evidence="7">
    <location>
        <begin position="59"/>
        <end position="70"/>
    </location>
</feature>
<dbReference type="RefSeq" id="XP_009025081.1">
    <property type="nucleotide sequence ID" value="XM_009026833.1"/>
</dbReference>
<keyword evidence="12" id="KW-1185">Reference proteome</keyword>
<name>T1FUY9_HELRO</name>
<dbReference type="SUPFAM" id="SSF46689">
    <property type="entry name" value="Homeodomain-like"/>
    <property type="match status" value="2"/>
</dbReference>
<sequence length="627" mass="73837">MLIDVCLPIPKEFERSEVIGKLGELTTVHYEPVGRWYEAYCTRRQHKHTLSTSSQSSSSEEEEDDLDEFEDDDNILLTLDPREWKKQDHYAVLGLGKLRYKATDDQIKRAYKKKVLQHHPDKRRAAGIPVKQGEEDYFTCVTRAYEVLGVPSKRRSYDSVDPTFDDHIPPNNNESKQNFFKVFGPVFQRNIRWSTKTKKVLTLGDEETPFDQVDDFYNFWYNFESWREYSYLDEEEKEKGENREERRWIEKQNKAVRLKLKKEETQRIRQLVDNAYACDPRVIKYKTEERERKMADKKAKQDAIRMKLEEEERKRQEVLEVERLAREKEEEELKMQMAVQKREKEALKKNLKKERKLLRTFIKDWEYLSNDEKERVRNMQDLDRIAELSTVETLTHLNEVASSGGKEKFAEEFFKKVKELNERIDEEKRQQAMEMMNRKQQQASTADKSANASSWSDVEVQTLIKAVNLFPAGTNARWETIANFLKLHVPGSNRNAKETLARAKELQKNDSNLKDEANKKAYENFKRDTHGAASVVVSQVSERYESPAEMQVYEVGSNPAPWTADEQKLLEQAMRTYPASEADRWDKIAECIPARSKKDCMKRYKELVELIRTKKLAQATTASTKKK</sequence>
<dbReference type="CDD" id="cd06257">
    <property type="entry name" value="DnaJ"/>
    <property type="match status" value="1"/>
</dbReference>
<dbReference type="GO" id="GO:0051083">
    <property type="term" value="P:'de novo' cotranslational protein folding"/>
    <property type="evidence" value="ECO:0000318"/>
    <property type="project" value="GO_Central"/>
</dbReference>
<dbReference type="SMART" id="SM00271">
    <property type="entry name" value="DnaJ"/>
    <property type="match status" value="1"/>
</dbReference>
<evidence type="ECO:0000256" key="6">
    <source>
        <dbReference type="SAM" id="Coils"/>
    </source>
</evidence>
<keyword evidence="4" id="KW-0143">Chaperone</keyword>
<feature type="domain" description="J" evidence="8">
    <location>
        <begin position="88"/>
        <end position="161"/>
    </location>
</feature>
<dbReference type="EMBL" id="KB097487">
    <property type="protein sequence ID" value="ESN96960.1"/>
    <property type="molecule type" value="Genomic_DNA"/>
</dbReference>
<feature type="coiled-coil region" evidence="6">
    <location>
        <begin position="410"/>
        <end position="437"/>
    </location>
</feature>
<dbReference type="PROSITE" id="PS50090">
    <property type="entry name" value="MYB_LIKE"/>
    <property type="match status" value="1"/>
</dbReference>
<dbReference type="CDD" id="cd23953">
    <property type="entry name" value="zuotin_NTD"/>
    <property type="match status" value="1"/>
</dbReference>
<dbReference type="GO" id="GO:0005829">
    <property type="term" value="C:cytosol"/>
    <property type="evidence" value="ECO:0000318"/>
    <property type="project" value="GO_Central"/>
</dbReference>
<dbReference type="CDD" id="cd00167">
    <property type="entry name" value="SANT"/>
    <property type="match status" value="1"/>
</dbReference>
<dbReference type="InterPro" id="IPR036869">
    <property type="entry name" value="J_dom_sf"/>
</dbReference>
<dbReference type="EnsemblMetazoa" id="HelroT193411">
    <property type="protein sequence ID" value="HelroP193411"/>
    <property type="gene ID" value="HelroG193411"/>
</dbReference>
<dbReference type="PANTHER" id="PTHR43999:SF1">
    <property type="entry name" value="DNAJ HOMOLOG SUBFAMILY C MEMBER 2"/>
    <property type="match status" value="1"/>
</dbReference>
<dbReference type="InterPro" id="IPR054076">
    <property type="entry name" value="ZUO1-like_ZHD"/>
</dbReference>
<dbReference type="InterPro" id="IPR032003">
    <property type="entry name" value="RAC_head"/>
</dbReference>
<dbReference type="AlphaFoldDB" id="T1FUY9"/>
<dbReference type="Pfam" id="PF00226">
    <property type="entry name" value="DnaJ"/>
    <property type="match status" value="1"/>
</dbReference>
<evidence type="ECO:0000259" key="8">
    <source>
        <dbReference type="PROSITE" id="PS50076"/>
    </source>
</evidence>
<reference evidence="12" key="1">
    <citation type="submission" date="2012-12" db="EMBL/GenBank/DDBJ databases">
        <authorList>
            <person name="Hellsten U."/>
            <person name="Grimwood J."/>
            <person name="Chapman J.A."/>
            <person name="Shapiro H."/>
            <person name="Aerts A."/>
            <person name="Otillar R.P."/>
            <person name="Terry A.Y."/>
            <person name="Boore J.L."/>
            <person name="Simakov O."/>
            <person name="Marletaz F."/>
            <person name="Cho S.-J."/>
            <person name="Edsinger-Gonzales E."/>
            <person name="Havlak P."/>
            <person name="Kuo D.-H."/>
            <person name="Larsson T."/>
            <person name="Lv J."/>
            <person name="Arendt D."/>
            <person name="Savage R."/>
            <person name="Osoegawa K."/>
            <person name="de Jong P."/>
            <person name="Lindberg D.R."/>
            <person name="Seaver E.C."/>
            <person name="Weisblat D.A."/>
            <person name="Putnam N.H."/>
            <person name="Grigoriev I.V."/>
            <person name="Rokhsar D.S."/>
        </authorList>
    </citation>
    <scope>NUCLEOTIDE SEQUENCE</scope>
</reference>
<protein>
    <submittedName>
        <fullName evidence="10 11">Uncharacterized protein</fullName>
    </submittedName>
</protein>
<evidence type="ECO:0000256" key="3">
    <source>
        <dbReference type="ARBA" id="ARBA00022737"/>
    </source>
</evidence>
<dbReference type="PROSITE" id="PS50076">
    <property type="entry name" value="DNAJ_2"/>
    <property type="match status" value="1"/>
</dbReference>
<evidence type="ECO:0000259" key="9">
    <source>
        <dbReference type="PROSITE" id="PS50090"/>
    </source>
</evidence>
<organism evidence="11 12">
    <name type="scientific">Helobdella robusta</name>
    <name type="common">Californian leech</name>
    <dbReference type="NCBI Taxonomy" id="6412"/>
    <lineage>
        <taxon>Eukaryota</taxon>
        <taxon>Metazoa</taxon>
        <taxon>Spiralia</taxon>
        <taxon>Lophotrochozoa</taxon>
        <taxon>Annelida</taxon>
        <taxon>Clitellata</taxon>
        <taxon>Hirudinea</taxon>
        <taxon>Rhynchobdellida</taxon>
        <taxon>Glossiphoniidae</taxon>
        <taxon>Helobdella</taxon>
    </lineage>
</organism>
<dbReference type="GeneID" id="20212635"/>
<dbReference type="InterPro" id="IPR009057">
    <property type="entry name" value="Homeodomain-like_sf"/>
</dbReference>
<dbReference type="Pfam" id="PF16717">
    <property type="entry name" value="RAC_head"/>
    <property type="match status" value="1"/>
</dbReference>
<dbReference type="GO" id="GO:0043022">
    <property type="term" value="F:ribosome binding"/>
    <property type="evidence" value="ECO:0000318"/>
    <property type="project" value="GO_Central"/>
</dbReference>
<dbReference type="eggNOG" id="KOG0724">
    <property type="taxonomic scope" value="Eukaryota"/>
</dbReference>
<keyword evidence="2" id="KW-0963">Cytoplasm</keyword>
<evidence type="ECO:0000313" key="11">
    <source>
        <dbReference type="EnsemblMetazoa" id="HelroP193411"/>
    </source>
</evidence>
<evidence type="ECO:0000313" key="10">
    <source>
        <dbReference type="EMBL" id="ESN96960.1"/>
    </source>
</evidence>
<dbReference type="OMA" id="SFWYDFD"/>
<dbReference type="KEGG" id="hro:HELRODRAFT_193411"/>
<feature type="region of interest" description="Disordered" evidence="7">
    <location>
        <begin position="48"/>
        <end position="70"/>
    </location>
</feature>
<dbReference type="STRING" id="6412.T1FUY9"/>
<evidence type="ECO:0000256" key="4">
    <source>
        <dbReference type="ARBA" id="ARBA00023186"/>
    </source>
</evidence>
<dbReference type="InterPro" id="IPR044634">
    <property type="entry name" value="Zuotin/DnaJC2"/>
</dbReference>
<dbReference type="InterPro" id="IPR042569">
    <property type="entry name" value="RAC_head_sf"/>
</dbReference>
<dbReference type="Proteomes" id="UP000015101">
    <property type="component" value="Unassembled WGS sequence"/>
</dbReference>
<dbReference type="GO" id="GO:0030544">
    <property type="term" value="F:Hsp70 protein binding"/>
    <property type="evidence" value="ECO:0000318"/>
    <property type="project" value="GO_Central"/>
</dbReference>
<dbReference type="FunFam" id="1.10.10.60:FF:000180">
    <property type="entry name" value="DnaJ (Hsp40) homolog, subfamily C, member 2"/>
    <property type="match status" value="1"/>
</dbReference>
<dbReference type="OrthoDB" id="1690618at2759"/>
<evidence type="ECO:0000256" key="2">
    <source>
        <dbReference type="ARBA" id="ARBA00022490"/>
    </source>
</evidence>
<dbReference type="InParanoid" id="T1FUY9"/>
<dbReference type="EMBL" id="AMQM01006550">
    <property type="status" value="NOT_ANNOTATED_CDS"/>
    <property type="molecule type" value="Genomic_DNA"/>
</dbReference>
<dbReference type="Gene3D" id="1.10.10.60">
    <property type="entry name" value="Homeodomain-like"/>
    <property type="match status" value="2"/>
</dbReference>
<dbReference type="SUPFAM" id="SSF46565">
    <property type="entry name" value="Chaperone J-domain"/>
    <property type="match status" value="1"/>
</dbReference>
<feature type="coiled-coil region" evidence="6">
    <location>
        <begin position="294"/>
        <end position="364"/>
    </location>
</feature>
<reference evidence="10 12" key="2">
    <citation type="journal article" date="2013" name="Nature">
        <title>Insights into bilaterian evolution from three spiralian genomes.</title>
        <authorList>
            <person name="Simakov O."/>
            <person name="Marletaz F."/>
            <person name="Cho S.J."/>
            <person name="Edsinger-Gonzales E."/>
            <person name="Havlak P."/>
            <person name="Hellsten U."/>
            <person name="Kuo D.H."/>
            <person name="Larsson T."/>
            <person name="Lv J."/>
            <person name="Arendt D."/>
            <person name="Savage R."/>
            <person name="Osoegawa K."/>
            <person name="de Jong P."/>
            <person name="Grimwood J."/>
            <person name="Chapman J.A."/>
            <person name="Shapiro H."/>
            <person name="Aerts A."/>
            <person name="Otillar R.P."/>
            <person name="Terry A.Y."/>
            <person name="Boore J.L."/>
            <person name="Grigoriev I.V."/>
            <person name="Lindberg D.R."/>
            <person name="Seaver E.C."/>
            <person name="Weisblat D.A."/>
            <person name="Putnam N.H."/>
            <person name="Rokhsar D.S."/>
        </authorList>
    </citation>
    <scope>NUCLEOTIDE SEQUENCE</scope>
</reference>
<dbReference type="Gene3D" id="1.10.8.840">
    <property type="entry name" value="Ribosome-associated complex head domain"/>
    <property type="match status" value="1"/>
</dbReference>
<evidence type="ECO:0000256" key="7">
    <source>
        <dbReference type="SAM" id="MobiDB-lite"/>
    </source>
</evidence>
<dbReference type="PRINTS" id="PR00625">
    <property type="entry name" value="JDOMAIN"/>
</dbReference>
<accession>T1FUY9</accession>
<dbReference type="Pfam" id="PF21884">
    <property type="entry name" value="ZUO1-like_ZHD"/>
    <property type="match status" value="1"/>
</dbReference>
<dbReference type="FunCoup" id="T1FUY9">
    <property type="interactions" value="1909"/>
</dbReference>
<dbReference type="PANTHER" id="PTHR43999">
    <property type="entry name" value="DNAJ HOMOLOG SUBFAMILY C MEMBER 2"/>
    <property type="match status" value="1"/>
</dbReference>